<proteinExistence type="predicted"/>
<dbReference type="Pfam" id="PF08378">
    <property type="entry name" value="NERD"/>
    <property type="match status" value="1"/>
</dbReference>
<accession>A0ABP9X7A2</accession>
<dbReference type="InterPro" id="IPR011528">
    <property type="entry name" value="NERD"/>
</dbReference>
<evidence type="ECO:0000313" key="3">
    <source>
        <dbReference type="Proteomes" id="UP001428290"/>
    </source>
</evidence>
<protein>
    <recommendedName>
        <fullName evidence="1">NERD domain-containing protein</fullName>
    </recommendedName>
</protein>
<dbReference type="Proteomes" id="UP001428290">
    <property type="component" value="Unassembled WGS sequence"/>
</dbReference>
<dbReference type="EMBL" id="BAABRU010000038">
    <property type="protein sequence ID" value="GAA5531243.1"/>
    <property type="molecule type" value="Genomic_DNA"/>
</dbReference>
<evidence type="ECO:0000313" key="2">
    <source>
        <dbReference type="EMBL" id="GAA5531243.1"/>
    </source>
</evidence>
<reference evidence="2 3" key="1">
    <citation type="submission" date="2024-02" db="EMBL/GenBank/DDBJ databases">
        <title>Herpetosiphon gulosus NBRC 112829.</title>
        <authorList>
            <person name="Ichikawa N."/>
            <person name="Katano-Makiyama Y."/>
            <person name="Hidaka K."/>
        </authorList>
    </citation>
    <scope>NUCLEOTIDE SEQUENCE [LARGE SCALE GENOMIC DNA]</scope>
    <source>
        <strain evidence="2 3">NBRC 112829</strain>
    </source>
</reference>
<organism evidence="2 3">
    <name type="scientific">Herpetosiphon gulosus</name>
    <dbReference type="NCBI Taxonomy" id="1973496"/>
    <lineage>
        <taxon>Bacteria</taxon>
        <taxon>Bacillati</taxon>
        <taxon>Chloroflexota</taxon>
        <taxon>Chloroflexia</taxon>
        <taxon>Herpetosiphonales</taxon>
        <taxon>Herpetosiphonaceae</taxon>
        <taxon>Herpetosiphon</taxon>
    </lineage>
</organism>
<gene>
    <name evidence="2" type="ORF">Hgul01_05068</name>
</gene>
<keyword evidence="3" id="KW-1185">Reference proteome</keyword>
<dbReference type="RefSeq" id="WP_345724815.1">
    <property type="nucleotide sequence ID" value="NZ_BAABRU010000038.1"/>
</dbReference>
<dbReference type="SUPFAM" id="SSF52540">
    <property type="entry name" value="P-loop containing nucleoside triphosphate hydrolases"/>
    <property type="match status" value="1"/>
</dbReference>
<dbReference type="Gene3D" id="3.40.50.300">
    <property type="entry name" value="P-loop containing nucleotide triphosphate hydrolases"/>
    <property type="match status" value="1"/>
</dbReference>
<dbReference type="Pfam" id="PF13245">
    <property type="entry name" value="AAA_19"/>
    <property type="match status" value="1"/>
</dbReference>
<sequence>MARMIPDIGPIANDSHRAEPDIYWRLKKQLDESFIVIHSIPWISTKAREIDHRDVPTGEIDFLILHPIYGILALEVKGGVIAFERTTFVYRDGRKLQPVNQLRRGVHSLQPWIQKQGFPFIRIGYGIVLPDSDLGGKPVPPALMDINPESPKHIAFDKTSLKHFGKAVMSLMQHWKQALAVKDTTAQIIDQIVDLICPMADYTQRWSTRILSDAHQWLALTDEQQKHLDRMHTQQRMVLTGRSGTGKTLLALTHARSLANNALRVLFVVFNVELAQYLKAQLNDTTINVTTFHKLCTDARRILGLSVSFDDNWFHEAPKVFQLAVDAQQLGDYDALIIDEGQVFKQEWLLSFTQWFIDKPILICCDETQVFSYESKIAASEIAQIINVPNPFTLSMNLRSPRSVFDRLCEVLPSDYEQISPRPHEQDTLRELASDFPLQTLFESIYILHNAGVSAQDITVVYLQDEPMYRNAFQKKYSQKQHDLKQLKERISSEHHLHSRYQYQLHSLEDDHRTYTSLYDIYKNVESYVNKTISIRKYRGLESPIVIIYVSGEERVDDTMLACAYARATSLCIVIYPTEKFFISKTSQFISVVMRDIPDVKTIIKQRWPPYRSMHMSSIFTTLPDIRWSHTWQGWSVMEEQSLSISTALWVLHLALSSQYPVFLASTPERTPNDWSLREYAHISLDAWKVYPIKGHYELKWCDVCHRIARWKRSHCLDCLSDDDVRLPNEIQDLQRYELIVTNPSNFSPAEKRKLSLFLLALGYWRTLSVEEQAVIAQSIQGQMVLVGPMIRFFQLLVGITIIKSKLGSTIRRDILINQYKNWFTELNELPASMFRDQISIALNSWKSQGWIEKEQVKIPGIYRRLAILPKEA</sequence>
<evidence type="ECO:0000259" key="1">
    <source>
        <dbReference type="Pfam" id="PF08378"/>
    </source>
</evidence>
<name>A0ABP9X7A2_9CHLR</name>
<dbReference type="InterPro" id="IPR027417">
    <property type="entry name" value="P-loop_NTPase"/>
</dbReference>
<feature type="domain" description="NERD" evidence="1">
    <location>
        <begin position="17"/>
        <end position="121"/>
    </location>
</feature>
<comment type="caution">
    <text evidence="2">The sequence shown here is derived from an EMBL/GenBank/DDBJ whole genome shotgun (WGS) entry which is preliminary data.</text>
</comment>